<dbReference type="AlphaFoldDB" id="A0A1K1UNJ6"/>
<evidence type="ECO:0000313" key="3">
    <source>
        <dbReference type="Proteomes" id="UP000181909"/>
    </source>
</evidence>
<organism evidence="2 3">
    <name type="scientific">Streptomyces atratus</name>
    <dbReference type="NCBI Taxonomy" id="1893"/>
    <lineage>
        <taxon>Bacteria</taxon>
        <taxon>Bacillati</taxon>
        <taxon>Actinomycetota</taxon>
        <taxon>Actinomycetes</taxon>
        <taxon>Kitasatosporales</taxon>
        <taxon>Streptomycetaceae</taxon>
        <taxon>Streptomyces</taxon>
    </lineage>
</organism>
<name>A0A1K1UNJ6_STRAR</name>
<dbReference type="RefSeq" id="WP_072483496.1">
    <property type="nucleotide sequence ID" value="NZ_CP109381.1"/>
</dbReference>
<dbReference type="OrthoDB" id="4290806at2"/>
<evidence type="ECO:0000313" key="2">
    <source>
        <dbReference type="EMBL" id="SFX14172.1"/>
    </source>
</evidence>
<evidence type="ECO:0000256" key="1">
    <source>
        <dbReference type="SAM" id="SignalP"/>
    </source>
</evidence>
<accession>A0A1K1UNJ6</accession>
<dbReference type="Proteomes" id="UP000181909">
    <property type="component" value="Unassembled WGS sequence"/>
</dbReference>
<feature type="signal peptide" evidence="1">
    <location>
        <begin position="1"/>
        <end position="29"/>
    </location>
</feature>
<proteinExistence type="predicted"/>
<evidence type="ECO:0008006" key="4">
    <source>
        <dbReference type="Google" id="ProtNLM"/>
    </source>
</evidence>
<reference evidence="2 3" key="1">
    <citation type="submission" date="2016-11" db="EMBL/GenBank/DDBJ databases">
        <authorList>
            <person name="Jaros S."/>
            <person name="Januszkiewicz K."/>
            <person name="Wedrychowicz H."/>
        </authorList>
    </citation>
    <scope>NUCLEOTIDE SEQUENCE [LARGE SCALE GENOMIC DNA]</scope>
    <source>
        <strain evidence="2 3">OK807</strain>
    </source>
</reference>
<keyword evidence="1" id="KW-0732">Signal</keyword>
<dbReference type="EMBL" id="FPJO01000001">
    <property type="protein sequence ID" value="SFX14172.1"/>
    <property type="molecule type" value="Genomic_DNA"/>
</dbReference>
<sequence length="162" mass="17209">MFRTKTTLIAMGAAALLAAGGVTATAAQADADAVPSAKILSTSGSSKADAKFGYAHATWKWSGAGKTGKVKVYVNDQSCKDGYDTFAFMQFLGGRWGKTVTTGKSRAWNYNSDCVGKGRTTTFPAYTDTFNVKKARVVVCKNDAWGTGDTCVKGKWHKNPKA</sequence>
<protein>
    <recommendedName>
        <fullName evidence="4">Secreted protein</fullName>
    </recommendedName>
</protein>
<feature type="chain" id="PRO_5039091729" description="Secreted protein" evidence="1">
    <location>
        <begin position="30"/>
        <end position="162"/>
    </location>
</feature>
<gene>
    <name evidence="2" type="ORF">SAMN02787144_1001641</name>
</gene>